<proteinExistence type="predicted"/>
<keyword evidence="2" id="KW-0732">Signal</keyword>
<sequence length="276" mass="27869">MKWIRIPVMAAVAALTLTAGMADAVGRASSAPASEPRAAAPMDHTGIQGGELVIPAGVSTTTLVPCPAGREPSGGGGVRSGKGLFMTGSSPRGNVWEVKFTNKSGVERRGSAFVVCTAQSHTRVAADNPLTVPAHSQSGISDVRCPGNQTPTGGGWEATSIEVIGLRFSALSQAYHTVVFNNSNAVQSFNAVALCSTIAHEPRLGNQITVQPGDEGVATANCGPGQVASGGGSFPSGQAFIGASRALPNGTGWQITAENTTGTPQKVTAEAICTSS</sequence>
<accession>A0ABS4YE14</accession>
<reference evidence="3 4" key="1">
    <citation type="submission" date="2021-03" db="EMBL/GenBank/DDBJ databases">
        <title>Sequencing the genomes of 1000 actinobacteria strains.</title>
        <authorList>
            <person name="Klenk H.-P."/>
        </authorList>
    </citation>
    <scope>NUCLEOTIDE SEQUENCE [LARGE SCALE GENOMIC DNA]</scope>
    <source>
        <strain evidence="3 4">DSM 41480</strain>
    </source>
</reference>
<evidence type="ECO:0000256" key="2">
    <source>
        <dbReference type="SAM" id="SignalP"/>
    </source>
</evidence>
<evidence type="ECO:0000313" key="3">
    <source>
        <dbReference type="EMBL" id="MBP2407043.1"/>
    </source>
</evidence>
<keyword evidence="4" id="KW-1185">Reference proteome</keyword>
<dbReference type="EMBL" id="JAGIOH010000001">
    <property type="protein sequence ID" value="MBP2407043.1"/>
    <property type="molecule type" value="Genomic_DNA"/>
</dbReference>
<feature type="chain" id="PRO_5046582017" description="Secreted protein" evidence="2">
    <location>
        <begin position="25"/>
        <end position="276"/>
    </location>
</feature>
<evidence type="ECO:0008006" key="5">
    <source>
        <dbReference type="Google" id="ProtNLM"/>
    </source>
</evidence>
<dbReference type="RefSeq" id="WP_209518364.1">
    <property type="nucleotide sequence ID" value="NZ_JAGIOH010000001.1"/>
</dbReference>
<feature type="signal peptide" evidence="2">
    <location>
        <begin position="1"/>
        <end position="24"/>
    </location>
</feature>
<feature type="region of interest" description="Disordered" evidence="1">
    <location>
        <begin position="131"/>
        <end position="154"/>
    </location>
</feature>
<evidence type="ECO:0000313" key="4">
    <source>
        <dbReference type="Proteomes" id="UP001519291"/>
    </source>
</evidence>
<evidence type="ECO:0000256" key="1">
    <source>
        <dbReference type="SAM" id="MobiDB-lite"/>
    </source>
</evidence>
<dbReference type="GeneID" id="91573347"/>
<protein>
    <recommendedName>
        <fullName evidence="5">Secreted protein</fullName>
    </recommendedName>
</protein>
<comment type="caution">
    <text evidence="3">The sequence shown here is derived from an EMBL/GenBank/DDBJ whole genome shotgun (WGS) entry which is preliminary data.</text>
</comment>
<dbReference type="Proteomes" id="UP001519291">
    <property type="component" value="Unassembled WGS sequence"/>
</dbReference>
<organism evidence="3 4">
    <name type="scientific">Streptomyces syringium</name>
    <dbReference type="NCBI Taxonomy" id="76729"/>
    <lineage>
        <taxon>Bacteria</taxon>
        <taxon>Bacillati</taxon>
        <taxon>Actinomycetota</taxon>
        <taxon>Actinomycetes</taxon>
        <taxon>Kitasatosporales</taxon>
        <taxon>Streptomycetaceae</taxon>
        <taxon>Streptomyces</taxon>
    </lineage>
</organism>
<name>A0ABS4YE14_9ACTN</name>
<gene>
    <name evidence="3" type="ORF">JO379_006512</name>
</gene>